<dbReference type="InterPro" id="IPR036291">
    <property type="entry name" value="NAD(P)-bd_dom_sf"/>
</dbReference>
<dbReference type="STRING" id="4533.J3N0F3"/>
<dbReference type="Proteomes" id="UP000006038">
    <property type="component" value="Chromosome 10"/>
</dbReference>
<dbReference type="eggNOG" id="KOG1203">
    <property type="taxonomic scope" value="Eukaryota"/>
</dbReference>
<name>J3N0F3_ORYBR</name>
<keyword evidence="3" id="KW-0934">Plastid</keyword>
<dbReference type="HOGENOM" id="CLU_025711_7_1_1"/>
<evidence type="ECO:0000313" key="7">
    <source>
        <dbReference type="EnsemblPlants" id="OB10G10010.1"/>
    </source>
</evidence>
<dbReference type="KEGG" id="obr:102705947"/>
<dbReference type="EnsemblPlants" id="OB10G10010.1">
    <property type="protein sequence ID" value="OB10G10010.1"/>
    <property type="gene ID" value="OB10G10010"/>
</dbReference>
<accession>J3N0F3</accession>
<dbReference type="Gramene" id="OB10G10010.1">
    <property type="protein sequence ID" value="OB10G10010.1"/>
    <property type="gene ID" value="OB10G10010"/>
</dbReference>
<evidence type="ECO:0000256" key="4">
    <source>
        <dbReference type="ARBA" id="ARBA00022946"/>
    </source>
</evidence>
<evidence type="ECO:0000256" key="1">
    <source>
        <dbReference type="ARBA" id="ARBA00004229"/>
    </source>
</evidence>
<reference evidence="7" key="1">
    <citation type="journal article" date="2013" name="Nat. Commun.">
        <title>Whole-genome sequencing of Oryza brachyantha reveals mechanisms underlying Oryza genome evolution.</title>
        <authorList>
            <person name="Chen J."/>
            <person name="Huang Q."/>
            <person name="Gao D."/>
            <person name="Wang J."/>
            <person name="Lang Y."/>
            <person name="Liu T."/>
            <person name="Li B."/>
            <person name="Bai Z."/>
            <person name="Luis Goicoechea J."/>
            <person name="Liang C."/>
            <person name="Chen C."/>
            <person name="Zhang W."/>
            <person name="Sun S."/>
            <person name="Liao Y."/>
            <person name="Zhang X."/>
            <person name="Yang L."/>
            <person name="Song C."/>
            <person name="Wang M."/>
            <person name="Shi J."/>
            <person name="Liu G."/>
            <person name="Liu J."/>
            <person name="Zhou H."/>
            <person name="Zhou W."/>
            <person name="Yu Q."/>
            <person name="An N."/>
            <person name="Chen Y."/>
            <person name="Cai Q."/>
            <person name="Wang B."/>
            <person name="Liu B."/>
            <person name="Min J."/>
            <person name="Huang Y."/>
            <person name="Wu H."/>
            <person name="Li Z."/>
            <person name="Zhang Y."/>
            <person name="Yin Y."/>
            <person name="Song W."/>
            <person name="Jiang J."/>
            <person name="Jackson S.A."/>
            <person name="Wing R.A."/>
            <person name="Wang J."/>
            <person name="Chen M."/>
        </authorList>
    </citation>
    <scope>NUCLEOTIDE SEQUENCE [LARGE SCALE GENOMIC DNA]</scope>
    <source>
        <strain evidence="7">cv. IRGC 101232</strain>
    </source>
</reference>
<feature type="compositionally biased region" description="Low complexity" evidence="5">
    <location>
        <begin position="366"/>
        <end position="375"/>
    </location>
</feature>
<evidence type="ECO:0000256" key="5">
    <source>
        <dbReference type="SAM" id="MobiDB-lite"/>
    </source>
</evidence>
<feature type="region of interest" description="Disordered" evidence="5">
    <location>
        <begin position="313"/>
        <end position="375"/>
    </location>
</feature>
<protein>
    <recommendedName>
        <fullName evidence="6">NAD(P)-binding domain-containing protein</fullName>
    </recommendedName>
</protein>
<organism evidence="7">
    <name type="scientific">Oryza brachyantha</name>
    <name type="common">malo sina</name>
    <dbReference type="NCBI Taxonomy" id="4533"/>
    <lineage>
        <taxon>Eukaryota</taxon>
        <taxon>Viridiplantae</taxon>
        <taxon>Streptophyta</taxon>
        <taxon>Embryophyta</taxon>
        <taxon>Tracheophyta</taxon>
        <taxon>Spermatophyta</taxon>
        <taxon>Magnoliopsida</taxon>
        <taxon>Liliopsida</taxon>
        <taxon>Poales</taxon>
        <taxon>Poaceae</taxon>
        <taxon>BOP clade</taxon>
        <taxon>Oryzoideae</taxon>
        <taxon>Oryzeae</taxon>
        <taxon>Oryzinae</taxon>
        <taxon>Oryza</taxon>
    </lineage>
</organism>
<dbReference type="InterPro" id="IPR016040">
    <property type="entry name" value="NAD(P)-bd_dom"/>
</dbReference>
<dbReference type="AlphaFoldDB" id="J3N0F3"/>
<proteinExistence type="predicted"/>
<feature type="domain" description="NAD(P)-binding" evidence="6">
    <location>
        <begin position="76"/>
        <end position="285"/>
    </location>
</feature>
<sequence length="529" mass="55884">MEQAAKVTISLSAAAPARCCMAAACPYRSMPRPRRGCFARSSSSLRHAPSSVRVYAAATTTPEPKTKDKDLAFVAGATGKVGSRAVRELIKLGFRVRAGVRSAQRASSLVQSVEQLKLDDDANSPAERLELVECDLEKQAQANIESAIGNASVVVCSIGASEKDILDVTGPYRIDFMATNNLVQAATAAKVEHFILVTSLGTNRIGFPAFLLNLFWGVLCWKRRAEEVLIGSGLAYTIVRPGGMERPTDAFKDTHNLVVAGEDTYVGGLVSNLQVAELIACIATNRRAAYCKVVEAVAETTAPLLPMEDQLATIPSNREPPPELDGGKPAPPKLRSNGTETAKQRLLSPYTAFVDLKPPSSPSPRPAAAAAAPDSAPTAATTLSAVLDYSALGSGNQLKQQQRPLSPYTRYEELKPPTSPSPRAPSAASSAALDSSANGPPSSGDQLNQQKRPLSPYTRYEELKPPTSPSPRAPSAASAPPDAPAAAASSAALHSSSGDQLNQQKRPLSPYTRYEELKPPSSPTPAPEL</sequence>
<feature type="compositionally biased region" description="Low complexity" evidence="5">
    <location>
        <begin position="473"/>
        <end position="497"/>
    </location>
</feature>
<feature type="compositionally biased region" description="Pro residues" evidence="5">
    <location>
        <begin position="520"/>
        <end position="529"/>
    </location>
</feature>
<dbReference type="Pfam" id="PF13460">
    <property type="entry name" value="NAD_binding_10"/>
    <property type="match status" value="1"/>
</dbReference>
<keyword evidence="4" id="KW-0809">Transit peptide</keyword>
<evidence type="ECO:0000313" key="8">
    <source>
        <dbReference type="Proteomes" id="UP000006038"/>
    </source>
</evidence>
<dbReference type="GO" id="GO:0098807">
    <property type="term" value="C:chloroplast thylakoid membrane protein complex"/>
    <property type="evidence" value="ECO:0007669"/>
    <property type="project" value="EnsemblPlants"/>
</dbReference>
<evidence type="ECO:0000256" key="2">
    <source>
        <dbReference type="ARBA" id="ARBA00022528"/>
    </source>
</evidence>
<dbReference type="PANTHER" id="PTHR47285:SF1">
    <property type="entry name" value="PROTEIN TIC 62, CHLOROPLASTIC"/>
    <property type="match status" value="1"/>
</dbReference>
<keyword evidence="2" id="KW-0150">Chloroplast</keyword>
<dbReference type="InterPro" id="IPR044719">
    <property type="entry name" value="TIC62"/>
</dbReference>
<dbReference type="RefSeq" id="XP_015697148.1">
    <property type="nucleotide sequence ID" value="XM_015841662.2"/>
</dbReference>
<dbReference type="OrthoDB" id="419598at2759"/>
<feature type="compositionally biased region" description="Polar residues" evidence="5">
    <location>
        <begin position="395"/>
        <end position="404"/>
    </location>
</feature>
<dbReference type="FunFam" id="3.40.50.720:FF:000499">
    <property type="entry name" value="Protein TIC 62, chloroplastic"/>
    <property type="match status" value="1"/>
</dbReference>
<reference evidence="7" key="2">
    <citation type="submission" date="2013-04" db="UniProtKB">
        <authorList>
            <consortium name="EnsemblPlants"/>
        </authorList>
    </citation>
    <scope>IDENTIFICATION</scope>
</reference>
<comment type="subcellular location">
    <subcellularLocation>
        <location evidence="1">Plastid</location>
        <location evidence="1">Chloroplast</location>
    </subcellularLocation>
</comment>
<dbReference type="CDD" id="cd05243">
    <property type="entry name" value="SDR_a5"/>
    <property type="match status" value="1"/>
</dbReference>
<feature type="compositionally biased region" description="Low complexity" evidence="5">
    <location>
        <begin position="424"/>
        <end position="437"/>
    </location>
</feature>
<dbReference type="PANTHER" id="PTHR47285">
    <property type="entry name" value="PROTEIN TIC 62, CHLOROPLASTIC"/>
    <property type="match status" value="1"/>
</dbReference>
<dbReference type="OMA" id="RYPHARK"/>
<dbReference type="GeneID" id="102705947"/>
<gene>
    <name evidence="7" type="primary">LOC102705947</name>
</gene>
<dbReference type="SUPFAM" id="SSF51735">
    <property type="entry name" value="NAD(P)-binding Rossmann-fold domains"/>
    <property type="match status" value="1"/>
</dbReference>
<evidence type="ECO:0000256" key="3">
    <source>
        <dbReference type="ARBA" id="ARBA00022640"/>
    </source>
</evidence>
<feature type="compositionally biased region" description="Polar residues" evidence="5">
    <location>
        <begin position="438"/>
        <end position="452"/>
    </location>
</feature>
<evidence type="ECO:0000259" key="6">
    <source>
        <dbReference type="Pfam" id="PF13460"/>
    </source>
</evidence>
<feature type="region of interest" description="Disordered" evidence="5">
    <location>
        <begin position="395"/>
        <end position="529"/>
    </location>
</feature>
<keyword evidence="8" id="KW-1185">Reference proteome</keyword>
<dbReference type="Gene3D" id="3.40.50.720">
    <property type="entry name" value="NAD(P)-binding Rossmann-like Domain"/>
    <property type="match status" value="1"/>
</dbReference>